<dbReference type="EMBL" id="BAAAQR010000004">
    <property type="protein sequence ID" value="GAA2143585.1"/>
    <property type="molecule type" value="Genomic_DNA"/>
</dbReference>
<accession>A0ABN2ZKK5</accession>
<organism evidence="1 2">
    <name type="scientific">Nocardioides koreensis</name>
    <dbReference type="NCBI Taxonomy" id="433651"/>
    <lineage>
        <taxon>Bacteria</taxon>
        <taxon>Bacillati</taxon>
        <taxon>Actinomycetota</taxon>
        <taxon>Actinomycetes</taxon>
        <taxon>Propionibacteriales</taxon>
        <taxon>Nocardioidaceae</taxon>
        <taxon>Nocardioides</taxon>
    </lineage>
</organism>
<dbReference type="SUPFAM" id="SSF48371">
    <property type="entry name" value="ARM repeat"/>
    <property type="match status" value="1"/>
</dbReference>
<keyword evidence="2" id="KW-1185">Reference proteome</keyword>
<evidence type="ECO:0000313" key="2">
    <source>
        <dbReference type="Proteomes" id="UP001501771"/>
    </source>
</evidence>
<reference evidence="1 2" key="1">
    <citation type="journal article" date="2019" name="Int. J. Syst. Evol. Microbiol.">
        <title>The Global Catalogue of Microorganisms (GCM) 10K type strain sequencing project: providing services to taxonomists for standard genome sequencing and annotation.</title>
        <authorList>
            <consortium name="The Broad Institute Genomics Platform"/>
            <consortium name="The Broad Institute Genome Sequencing Center for Infectious Disease"/>
            <person name="Wu L."/>
            <person name="Ma J."/>
        </authorList>
    </citation>
    <scope>NUCLEOTIDE SEQUENCE [LARGE SCALE GENOMIC DNA]</scope>
    <source>
        <strain evidence="1 2">JCM 16022</strain>
    </source>
</reference>
<dbReference type="Pfam" id="PF08713">
    <property type="entry name" value="DNA_alkylation"/>
    <property type="match status" value="1"/>
</dbReference>
<gene>
    <name evidence="1" type="ORF">GCM10009844_16120</name>
</gene>
<proteinExistence type="predicted"/>
<dbReference type="Proteomes" id="UP001501771">
    <property type="component" value="Unassembled WGS sequence"/>
</dbReference>
<protein>
    <submittedName>
        <fullName evidence="1">DNA alkylation repair protein</fullName>
    </submittedName>
</protein>
<evidence type="ECO:0000313" key="1">
    <source>
        <dbReference type="EMBL" id="GAA2143585.1"/>
    </source>
</evidence>
<sequence>MTDSDHALVRAIRESLAGAADPERAAAQQRYMKSEMPYRGISAPQLTALVRPLLASYEPTSRGEWEATVRDLWDGATHREERYAALALARHRAARPWRDPALVPLVRHLVVTGAWWDLVDDVAVHLAGAILVGHPGEMVPVLRGWATEDDPWLRRTAVICQLGRGADTDLELLRHAVESNVDDPSFWLRKAIGWALRDLARTDPGWVRAEVARLDGRLSALSRREALKHLS</sequence>
<name>A0ABN2ZKK5_9ACTN</name>
<comment type="caution">
    <text evidence="1">The sequence shown here is derived from an EMBL/GenBank/DDBJ whole genome shotgun (WGS) entry which is preliminary data.</text>
</comment>
<dbReference type="InterPro" id="IPR016024">
    <property type="entry name" value="ARM-type_fold"/>
</dbReference>
<dbReference type="RefSeq" id="WP_344149913.1">
    <property type="nucleotide sequence ID" value="NZ_BAAAQR010000004.1"/>
</dbReference>
<dbReference type="InterPro" id="IPR014825">
    <property type="entry name" value="DNA_alkylation"/>
</dbReference>
<dbReference type="PANTHER" id="PTHR34070">
    <property type="entry name" value="ARMADILLO-TYPE FOLD"/>
    <property type="match status" value="1"/>
</dbReference>
<dbReference type="Gene3D" id="1.25.10.90">
    <property type="match status" value="1"/>
</dbReference>
<dbReference type="PANTHER" id="PTHR34070:SF1">
    <property type="entry name" value="DNA ALKYLATION REPAIR PROTEIN"/>
    <property type="match status" value="1"/>
</dbReference>